<dbReference type="EMBL" id="KB445493">
    <property type="protein sequence ID" value="EMD42515.1"/>
    <property type="molecule type" value="Genomic_DNA"/>
</dbReference>
<evidence type="ECO:0000313" key="1">
    <source>
        <dbReference type="EMBL" id="EMD42515.1"/>
    </source>
</evidence>
<reference evidence="1 2" key="1">
    <citation type="submission" date="2013-02" db="EMBL/GenBank/DDBJ databases">
        <authorList>
            <person name="Hannick L."/>
            <person name="Zafar N."/>
            <person name="Lorenzi H."/>
            <person name="Ali I.A."/>
            <person name="Petri W.P."/>
            <person name="Caler E."/>
        </authorList>
    </citation>
    <scope>NUCLEOTIDE SEQUENCE [LARGE SCALE GENOMIC DNA]</scope>
    <source>
        <strain evidence="1 2">KU27</strain>
    </source>
</reference>
<dbReference type="Proteomes" id="UP000011755">
    <property type="component" value="Unassembled WGS sequence"/>
</dbReference>
<organism evidence="1 2">
    <name type="scientific">Entamoeba histolytica KU27</name>
    <dbReference type="NCBI Taxonomy" id="885311"/>
    <lineage>
        <taxon>Eukaryota</taxon>
        <taxon>Amoebozoa</taxon>
        <taxon>Evosea</taxon>
        <taxon>Archamoebae</taxon>
        <taxon>Mastigamoebida</taxon>
        <taxon>Entamoebidae</taxon>
        <taxon>Entamoeba</taxon>
    </lineage>
</organism>
<dbReference type="VEuPathDB" id="AmoebaDB:EHI5A_175330"/>
<gene>
    <name evidence="1" type="ORF">EHI5A_175330</name>
</gene>
<proteinExistence type="predicted"/>
<name>M2RDM5_ENTHI</name>
<protein>
    <submittedName>
        <fullName evidence="1">Uncharacterized protein</fullName>
    </submittedName>
</protein>
<evidence type="ECO:0000313" key="2">
    <source>
        <dbReference type="Proteomes" id="UP000011755"/>
    </source>
</evidence>
<dbReference type="AlphaFoldDB" id="M2RDM5"/>
<sequence length="111" mass="13542">MDSEDRIENTRIENIYIIQLKDYFIDLEDVCDDFVECYKKEQKCYLEEEKFNMILEEESRLVDTLYEITSSIKKEFKDILDAFEMKATERERRRVAISRELNKKPRVLKDN</sequence>
<dbReference type="OrthoDB" id="32500at2759"/>
<accession>M2RDM5</accession>